<dbReference type="EMBL" id="JAAIUW010000009">
    <property type="protein sequence ID" value="KAF7817292.1"/>
    <property type="molecule type" value="Genomic_DNA"/>
</dbReference>
<dbReference type="InterPro" id="IPR046955">
    <property type="entry name" value="PHR1-like"/>
</dbReference>
<dbReference type="SUPFAM" id="SSF46689">
    <property type="entry name" value="Homeodomain-like"/>
    <property type="match status" value="1"/>
</dbReference>
<keyword evidence="3" id="KW-0804">Transcription</keyword>
<dbReference type="GO" id="GO:0003700">
    <property type="term" value="F:DNA-binding transcription factor activity"/>
    <property type="evidence" value="ECO:0007669"/>
    <property type="project" value="InterPro"/>
</dbReference>
<feature type="compositionally biased region" description="Polar residues" evidence="5">
    <location>
        <begin position="199"/>
        <end position="219"/>
    </location>
</feature>
<comment type="subcellular location">
    <subcellularLocation>
        <location evidence="1">Nucleus</location>
    </subcellularLocation>
</comment>
<dbReference type="PANTHER" id="PTHR31499">
    <property type="entry name" value="MYB FAMILY TRANSCRIPTION FACTOR PHL11"/>
    <property type="match status" value="1"/>
</dbReference>
<dbReference type="FunFam" id="1.10.10.60:FF:000002">
    <property type="entry name" value="Myb family transcription factor"/>
    <property type="match status" value="1"/>
</dbReference>
<dbReference type="Pfam" id="PF00249">
    <property type="entry name" value="Myb_DNA-binding"/>
    <property type="match status" value="1"/>
</dbReference>
<feature type="region of interest" description="Disordered" evidence="5">
    <location>
        <begin position="193"/>
        <end position="219"/>
    </location>
</feature>
<dbReference type="InterPro" id="IPR006447">
    <property type="entry name" value="Myb_dom_plants"/>
</dbReference>
<name>A0A834TAG7_9FABA</name>
<dbReference type="PANTHER" id="PTHR31499:SF80">
    <property type="entry name" value="HTH MYB-TYPE DOMAIN-CONTAINING PROTEIN"/>
    <property type="match status" value="1"/>
</dbReference>
<dbReference type="OrthoDB" id="551907at2759"/>
<gene>
    <name evidence="7" type="ORF">G2W53_031261</name>
</gene>
<feature type="region of interest" description="Disordered" evidence="5">
    <location>
        <begin position="275"/>
        <end position="299"/>
    </location>
</feature>
<accession>A0A834TAG7</accession>
<evidence type="ECO:0000313" key="8">
    <source>
        <dbReference type="Proteomes" id="UP000634136"/>
    </source>
</evidence>
<dbReference type="GO" id="GO:0005634">
    <property type="term" value="C:nucleus"/>
    <property type="evidence" value="ECO:0007669"/>
    <property type="project" value="UniProtKB-SubCell"/>
</dbReference>
<keyword evidence="4" id="KW-0539">Nucleus</keyword>
<comment type="caution">
    <text evidence="7">The sequence shown here is derived from an EMBL/GenBank/DDBJ whole genome shotgun (WGS) entry which is preliminary data.</text>
</comment>
<dbReference type="AlphaFoldDB" id="A0A834TAG7"/>
<reference evidence="7" key="1">
    <citation type="submission" date="2020-09" db="EMBL/GenBank/DDBJ databases">
        <title>Genome-Enabled Discovery of Anthraquinone Biosynthesis in Senna tora.</title>
        <authorList>
            <person name="Kang S.-H."/>
            <person name="Pandey R.P."/>
            <person name="Lee C.-M."/>
            <person name="Sim J.-S."/>
            <person name="Jeong J.-T."/>
            <person name="Choi B.-S."/>
            <person name="Jung M."/>
            <person name="Ginzburg D."/>
            <person name="Zhao K."/>
            <person name="Won S.Y."/>
            <person name="Oh T.-J."/>
            <person name="Yu Y."/>
            <person name="Kim N.-H."/>
            <person name="Lee O.R."/>
            <person name="Lee T.-H."/>
            <person name="Bashyal P."/>
            <person name="Kim T.-S."/>
            <person name="Lee W.-H."/>
            <person name="Kawkins C."/>
            <person name="Kim C.-K."/>
            <person name="Kim J.S."/>
            <person name="Ahn B.O."/>
            <person name="Rhee S.Y."/>
            <person name="Sohng J.K."/>
        </authorList>
    </citation>
    <scope>NUCLEOTIDE SEQUENCE</scope>
    <source>
        <tissue evidence="7">Leaf</tissue>
    </source>
</reference>
<proteinExistence type="predicted"/>
<evidence type="ECO:0000256" key="1">
    <source>
        <dbReference type="ARBA" id="ARBA00004123"/>
    </source>
</evidence>
<keyword evidence="2" id="KW-0805">Transcription regulation</keyword>
<dbReference type="NCBIfam" id="TIGR01557">
    <property type="entry name" value="myb_SHAQKYF"/>
    <property type="match status" value="1"/>
</dbReference>
<evidence type="ECO:0000256" key="3">
    <source>
        <dbReference type="ARBA" id="ARBA00023163"/>
    </source>
</evidence>
<evidence type="ECO:0000313" key="7">
    <source>
        <dbReference type="EMBL" id="KAF7817292.1"/>
    </source>
</evidence>
<dbReference type="InterPro" id="IPR009057">
    <property type="entry name" value="Homeodomain-like_sf"/>
</dbReference>
<sequence>MEDKYMKPPYSFEPCGTQYLTANPASVQAASSNSNMASDGLMFSSLTPFICPNDTPLSSVSQHDWHYQNFPFTSSRTFQRDDIMHMLGNSLIQSDDNMYLSPKLSSHPEIHSTTLISHPPQERPDPFQDILNFPENYSVMNGQVENSTCYISDDSIINKTDFREWVHQLMSVDNSPHPIWSQFLGDDNVAYSESKETQANKQQHAPSGQVNTLPTSVSNGVQHKPRIRWIQELHEPFVEAVNKLGGKEKATPKGILNLMKVPGLTICHVKSHLQKYRTTREKPESSAGTSETKSTSTTKATMDLHETLRKLMEHQKGLYEKLEINDRNIAIKIEKQSKLVEMMFEKERERWMTGKSRL</sequence>
<dbReference type="InterPro" id="IPR001005">
    <property type="entry name" value="SANT/Myb"/>
</dbReference>
<dbReference type="PROSITE" id="PS51294">
    <property type="entry name" value="HTH_MYB"/>
    <property type="match status" value="1"/>
</dbReference>
<feature type="compositionally biased region" description="Low complexity" evidence="5">
    <location>
        <begin position="285"/>
        <end position="299"/>
    </location>
</feature>
<protein>
    <submittedName>
        <fullName evidence="7">Protein PHR1-LIKE 1-like isoform X1</fullName>
    </submittedName>
</protein>
<evidence type="ECO:0000256" key="5">
    <source>
        <dbReference type="SAM" id="MobiDB-lite"/>
    </source>
</evidence>
<dbReference type="GO" id="GO:0003677">
    <property type="term" value="F:DNA binding"/>
    <property type="evidence" value="ECO:0007669"/>
    <property type="project" value="InterPro"/>
</dbReference>
<evidence type="ECO:0000256" key="4">
    <source>
        <dbReference type="ARBA" id="ARBA00023242"/>
    </source>
</evidence>
<dbReference type="InterPro" id="IPR017930">
    <property type="entry name" value="Myb_dom"/>
</dbReference>
<evidence type="ECO:0000259" key="6">
    <source>
        <dbReference type="PROSITE" id="PS51294"/>
    </source>
</evidence>
<keyword evidence="8" id="KW-1185">Reference proteome</keyword>
<dbReference type="Gene3D" id="1.10.10.60">
    <property type="entry name" value="Homeodomain-like"/>
    <property type="match status" value="1"/>
</dbReference>
<evidence type="ECO:0000256" key="2">
    <source>
        <dbReference type="ARBA" id="ARBA00023015"/>
    </source>
</evidence>
<dbReference type="Proteomes" id="UP000634136">
    <property type="component" value="Unassembled WGS sequence"/>
</dbReference>
<feature type="domain" description="HTH myb-type" evidence="6">
    <location>
        <begin position="228"/>
        <end position="281"/>
    </location>
</feature>
<organism evidence="7 8">
    <name type="scientific">Senna tora</name>
    <dbReference type="NCBI Taxonomy" id="362788"/>
    <lineage>
        <taxon>Eukaryota</taxon>
        <taxon>Viridiplantae</taxon>
        <taxon>Streptophyta</taxon>
        <taxon>Embryophyta</taxon>
        <taxon>Tracheophyta</taxon>
        <taxon>Spermatophyta</taxon>
        <taxon>Magnoliopsida</taxon>
        <taxon>eudicotyledons</taxon>
        <taxon>Gunneridae</taxon>
        <taxon>Pentapetalae</taxon>
        <taxon>rosids</taxon>
        <taxon>fabids</taxon>
        <taxon>Fabales</taxon>
        <taxon>Fabaceae</taxon>
        <taxon>Caesalpinioideae</taxon>
        <taxon>Cassia clade</taxon>
        <taxon>Senna</taxon>
    </lineage>
</organism>